<dbReference type="EMBL" id="CAJVPA010000184">
    <property type="protein sequence ID" value="CAG8376672.1"/>
    <property type="molecule type" value="Genomic_DNA"/>
</dbReference>
<dbReference type="CDD" id="cd00067">
    <property type="entry name" value="GAL4"/>
    <property type="match status" value="1"/>
</dbReference>
<dbReference type="Pfam" id="PF00172">
    <property type="entry name" value="Zn_clus"/>
    <property type="match status" value="1"/>
</dbReference>
<dbReference type="PANTHER" id="PTHR38791">
    <property type="entry name" value="ZN(II)2CYS6 TRANSCRIPTION FACTOR (EUROFUNG)-RELATED-RELATED"/>
    <property type="match status" value="1"/>
</dbReference>
<organism evidence="6 7">
    <name type="scientific">Penicillium salamii</name>
    <dbReference type="NCBI Taxonomy" id="1612424"/>
    <lineage>
        <taxon>Eukaryota</taxon>
        <taxon>Fungi</taxon>
        <taxon>Dikarya</taxon>
        <taxon>Ascomycota</taxon>
        <taxon>Pezizomycotina</taxon>
        <taxon>Eurotiomycetes</taxon>
        <taxon>Eurotiomycetidae</taxon>
        <taxon>Eurotiales</taxon>
        <taxon>Aspergillaceae</taxon>
        <taxon>Penicillium</taxon>
    </lineage>
</organism>
<dbReference type="Proteomes" id="UP001152646">
    <property type="component" value="Unassembled WGS sequence"/>
</dbReference>
<evidence type="ECO:0000256" key="2">
    <source>
        <dbReference type="ARBA" id="ARBA00023125"/>
    </source>
</evidence>
<evidence type="ECO:0000256" key="3">
    <source>
        <dbReference type="ARBA" id="ARBA00023163"/>
    </source>
</evidence>
<dbReference type="GO" id="GO:0000981">
    <property type="term" value="F:DNA-binding transcription factor activity, RNA polymerase II-specific"/>
    <property type="evidence" value="ECO:0007669"/>
    <property type="project" value="InterPro"/>
</dbReference>
<evidence type="ECO:0000256" key="1">
    <source>
        <dbReference type="ARBA" id="ARBA00023015"/>
    </source>
</evidence>
<dbReference type="GO" id="GO:0003677">
    <property type="term" value="F:DNA binding"/>
    <property type="evidence" value="ECO:0007669"/>
    <property type="project" value="UniProtKB-KW"/>
</dbReference>
<dbReference type="InterPro" id="IPR001138">
    <property type="entry name" value="Zn2Cys6_DnaBD"/>
</dbReference>
<protein>
    <recommendedName>
        <fullName evidence="5">Zn(2)-C6 fungal-type domain-containing protein</fullName>
    </recommendedName>
</protein>
<dbReference type="GO" id="GO:0008270">
    <property type="term" value="F:zinc ion binding"/>
    <property type="evidence" value="ECO:0007669"/>
    <property type="project" value="InterPro"/>
</dbReference>
<accession>A0A9W4NJZ9</accession>
<gene>
    <name evidence="6" type="ORF">PSALAMII_LOCUS5553</name>
</gene>
<sequence>MKLSRASPACGNCRSRRIKCNFLRPRCSQCARAGLECGGYRSRSELLFRDQTRSTIAKVHHENSRVMHTHSPATCGDLPAKPTFHVDGLAQKVFTDNFPVFGEGCKSWMEVRAIQPSPSTISLTSVGLAALALVHKDPHMMDLARRKYHSAIGSLTTAICHHGATGVEQSIAACFILSIFEVLTCDKSSVSNAWPKHILGATTFLGLICSDIAFPQSPVPEIIDICFNTVSDYPCRNSNSLLIIPESKALACLVSDITVPSFLLNLSDRFEHLNTITDDQRPLELAMHLFVIIGQLVNVRHSANRKMFTSSSIVAFATQSIQTLNGWADALPASWKYDRDIGKVYGTYSNVWYARIWNYYRLAHILANRILLDHLDFSSQGQSEKLIATISDISWDIYNTLPFLFDSERTTSASLPLSTTLFYITSIVQSLAKVTDKIALFEEWSIPASSVLGERFNLTRDIVIRNLRQEYGYGSQLEVVRAV</sequence>
<keyword evidence="1" id="KW-0805">Transcription regulation</keyword>
<dbReference type="PROSITE" id="PS00463">
    <property type="entry name" value="ZN2_CY6_FUNGAL_1"/>
    <property type="match status" value="1"/>
</dbReference>
<name>A0A9W4NJZ9_9EURO</name>
<dbReference type="InterPro" id="IPR053175">
    <property type="entry name" value="DHMBA_Reg_Transcription_Factor"/>
</dbReference>
<dbReference type="AlphaFoldDB" id="A0A9W4NJZ9"/>
<dbReference type="OrthoDB" id="5429770at2759"/>
<evidence type="ECO:0000259" key="5">
    <source>
        <dbReference type="PROSITE" id="PS50048"/>
    </source>
</evidence>
<proteinExistence type="predicted"/>
<dbReference type="PROSITE" id="PS50048">
    <property type="entry name" value="ZN2_CY6_FUNGAL_2"/>
    <property type="match status" value="1"/>
</dbReference>
<keyword evidence="3" id="KW-0804">Transcription</keyword>
<evidence type="ECO:0000256" key="4">
    <source>
        <dbReference type="ARBA" id="ARBA00023242"/>
    </source>
</evidence>
<reference evidence="6" key="1">
    <citation type="submission" date="2021-07" db="EMBL/GenBank/DDBJ databases">
        <authorList>
            <person name="Branca A.L. A."/>
        </authorList>
    </citation>
    <scope>NUCLEOTIDE SEQUENCE</scope>
</reference>
<keyword evidence="2" id="KW-0238">DNA-binding</keyword>
<dbReference type="SUPFAM" id="SSF57701">
    <property type="entry name" value="Zn2/Cys6 DNA-binding domain"/>
    <property type="match status" value="1"/>
</dbReference>
<evidence type="ECO:0000313" key="7">
    <source>
        <dbReference type="Proteomes" id="UP001152646"/>
    </source>
</evidence>
<dbReference type="Gene3D" id="4.10.240.10">
    <property type="entry name" value="Zn(2)-C6 fungal-type DNA-binding domain"/>
    <property type="match status" value="1"/>
</dbReference>
<dbReference type="SMART" id="SM00066">
    <property type="entry name" value="GAL4"/>
    <property type="match status" value="1"/>
</dbReference>
<feature type="domain" description="Zn(2)-C6 fungal-type" evidence="5">
    <location>
        <begin position="9"/>
        <end position="37"/>
    </location>
</feature>
<comment type="caution">
    <text evidence="6">The sequence shown here is derived from an EMBL/GenBank/DDBJ whole genome shotgun (WGS) entry which is preliminary data.</text>
</comment>
<evidence type="ECO:0000313" key="6">
    <source>
        <dbReference type="EMBL" id="CAG8376672.1"/>
    </source>
</evidence>
<dbReference type="PANTHER" id="PTHR38791:SF1">
    <property type="entry name" value="TRANSCRIPTION FACTOR, PUTATIVE-RELATED"/>
    <property type="match status" value="1"/>
</dbReference>
<keyword evidence="4" id="KW-0539">Nucleus</keyword>
<dbReference type="InterPro" id="IPR036864">
    <property type="entry name" value="Zn2-C6_fun-type_DNA-bd_sf"/>
</dbReference>